<feature type="domain" description="HTH arsR-type" evidence="1">
    <location>
        <begin position="11"/>
        <end position="105"/>
    </location>
</feature>
<evidence type="ECO:0000259" key="1">
    <source>
        <dbReference type="SMART" id="SM00418"/>
    </source>
</evidence>
<dbReference type="Gene3D" id="1.10.10.10">
    <property type="entry name" value="Winged helix-like DNA-binding domain superfamily/Winged helix DNA-binding domain"/>
    <property type="match status" value="1"/>
</dbReference>
<name>A0ABW4L4U8_9MICO</name>
<reference evidence="3" key="1">
    <citation type="journal article" date="2019" name="Int. J. Syst. Evol. Microbiol.">
        <title>The Global Catalogue of Microorganisms (GCM) 10K type strain sequencing project: providing services to taxonomists for standard genome sequencing and annotation.</title>
        <authorList>
            <consortium name="The Broad Institute Genomics Platform"/>
            <consortium name="The Broad Institute Genome Sequencing Center for Infectious Disease"/>
            <person name="Wu L."/>
            <person name="Ma J."/>
        </authorList>
    </citation>
    <scope>NUCLEOTIDE SEQUENCE [LARGE SCALE GENOMIC DNA]</scope>
    <source>
        <strain evidence="3">JCM 17130</strain>
    </source>
</reference>
<dbReference type="InterPro" id="IPR036388">
    <property type="entry name" value="WH-like_DNA-bd_sf"/>
</dbReference>
<dbReference type="Proteomes" id="UP001597277">
    <property type="component" value="Unassembled WGS sequence"/>
</dbReference>
<dbReference type="SUPFAM" id="SSF46785">
    <property type="entry name" value="Winged helix' DNA-binding domain"/>
    <property type="match status" value="1"/>
</dbReference>
<dbReference type="InterPro" id="IPR001845">
    <property type="entry name" value="HTH_ArsR_DNA-bd_dom"/>
</dbReference>
<dbReference type="CDD" id="cd00090">
    <property type="entry name" value="HTH_ARSR"/>
    <property type="match status" value="1"/>
</dbReference>
<gene>
    <name evidence="2" type="ORF">ACFSE6_08540</name>
</gene>
<proteinExistence type="predicted"/>
<comment type="caution">
    <text evidence="2">The sequence shown here is derived from an EMBL/GenBank/DDBJ whole genome shotgun (WGS) entry which is preliminary data.</text>
</comment>
<dbReference type="Pfam" id="PF12840">
    <property type="entry name" value="HTH_20"/>
    <property type="match status" value="1"/>
</dbReference>
<dbReference type="EMBL" id="JBHUEE010000004">
    <property type="protein sequence ID" value="MFD1717879.1"/>
    <property type="molecule type" value="Genomic_DNA"/>
</dbReference>
<evidence type="ECO:0000313" key="2">
    <source>
        <dbReference type="EMBL" id="MFD1717879.1"/>
    </source>
</evidence>
<protein>
    <submittedName>
        <fullName evidence="2">Helix-turn-helix domain-containing protein</fullName>
    </submittedName>
</protein>
<dbReference type="InterPro" id="IPR011991">
    <property type="entry name" value="ArsR-like_HTH"/>
</dbReference>
<evidence type="ECO:0000313" key="3">
    <source>
        <dbReference type="Proteomes" id="UP001597277"/>
    </source>
</evidence>
<organism evidence="2 3">
    <name type="scientific">Georgenia deserti</name>
    <dbReference type="NCBI Taxonomy" id="2093781"/>
    <lineage>
        <taxon>Bacteria</taxon>
        <taxon>Bacillati</taxon>
        <taxon>Actinomycetota</taxon>
        <taxon>Actinomycetes</taxon>
        <taxon>Micrococcales</taxon>
        <taxon>Bogoriellaceae</taxon>
        <taxon>Georgenia</taxon>
    </lineage>
</organism>
<dbReference type="SMART" id="SM00418">
    <property type="entry name" value="HTH_ARSR"/>
    <property type="match status" value="1"/>
</dbReference>
<dbReference type="InterPro" id="IPR036390">
    <property type="entry name" value="WH_DNA-bd_sf"/>
</dbReference>
<sequence length="195" mass="21572">MPDSHLDLTPDAVKVLAHPLRSRLLTALRQGGPASATALAGHLSTNTGATSYHLRRLESVGLVEDTGGGRGKERLWRAATESHGWTPSTFSADEDARTAVGWLVRDYHRQFDTAYAHWLDVEESWPAEWQDATGMSDTWVEVTPEQMADMQAELAAVLERYARAGTGDPNARRIHVWRFAFPVEPDDVPRAAGDR</sequence>
<accession>A0ABW4L4U8</accession>
<keyword evidence="3" id="KW-1185">Reference proteome</keyword>
<dbReference type="RefSeq" id="WP_388005063.1">
    <property type="nucleotide sequence ID" value="NZ_JBHUEE010000004.1"/>
</dbReference>